<evidence type="ECO:0000256" key="8">
    <source>
        <dbReference type="PIRSR" id="PIRSR000294-1"/>
    </source>
</evidence>
<feature type="binding site" description="covalent" evidence="8">
    <location>
        <position position="74"/>
    </location>
    <ligand>
        <name>heme c</name>
        <dbReference type="ChEBI" id="CHEBI:61717"/>
        <label>1</label>
    </ligand>
</feature>
<dbReference type="PROSITE" id="PS51007">
    <property type="entry name" value="CYTC"/>
    <property type="match status" value="2"/>
</dbReference>
<evidence type="ECO:0000256" key="4">
    <source>
        <dbReference type="ARBA" id="ARBA00022729"/>
    </source>
</evidence>
<evidence type="ECO:0000256" key="1">
    <source>
        <dbReference type="ARBA" id="ARBA00004418"/>
    </source>
</evidence>
<evidence type="ECO:0000313" key="11">
    <source>
        <dbReference type="EMBL" id="ANU35991.1"/>
    </source>
</evidence>
<comment type="subcellular location">
    <subcellularLocation>
        <location evidence="1">Periplasm</location>
    </subcellularLocation>
</comment>
<dbReference type="GO" id="GO:0009055">
    <property type="term" value="F:electron transfer activity"/>
    <property type="evidence" value="ECO:0007669"/>
    <property type="project" value="InterPro"/>
</dbReference>
<dbReference type="PANTHER" id="PTHR30600">
    <property type="entry name" value="CYTOCHROME C PEROXIDASE-RELATED"/>
    <property type="match status" value="1"/>
</dbReference>
<evidence type="ECO:0000313" key="12">
    <source>
        <dbReference type="Proteomes" id="UP000092528"/>
    </source>
</evidence>
<dbReference type="GO" id="GO:0042597">
    <property type="term" value="C:periplasmic space"/>
    <property type="evidence" value="ECO:0007669"/>
    <property type="project" value="UniProtKB-SubCell"/>
</dbReference>
<gene>
    <name evidence="11" type="ORF">VSVS05_00860</name>
</gene>
<proteinExistence type="predicted"/>
<dbReference type="GO" id="GO:0004130">
    <property type="term" value="F:cytochrome-c peroxidase activity"/>
    <property type="evidence" value="ECO:0007669"/>
    <property type="project" value="UniProtKB-EC"/>
</dbReference>
<dbReference type="GO" id="GO:0020037">
    <property type="term" value="F:heme binding"/>
    <property type="evidence" value="ECO:0007669"/>
    <property type="project" value="InterPro"/>
</dbReference>
<keyword evidence="12" id="KW-1185">Reference proteome</keyword>
<dbReference type="SUPFAM" id="SSF46626">
    <property type="entry name" value="Cytochrome c"/>
    <property type="match status" value="2"/>
</dbReference>
<evidence type="ECO:0000256" key="7">
    <source>
        <dbReference type="ARBA" id="ARBA00023004"/>
    </source>
</evidence>
<protein>
    <submittedName>
        <fullName evidence="11">Cytochrome-c peroxidase</fullName>
        <ecNumber evidence="11">1.11.1.5</ecNumber>
    </submittedName>
</protein>
<dbReference type="RefSeq" id="WP_065545176.1">
    <property type="nucleotide sequence ID" value="NZ_CP016414.1"/>
</dbReference>
<comment type="cofactor">
    <cofactor evidence="8">
        <name>heme</name>
        <dbReference type="ChEBI" id="CHEBI:30413"/>
    </cofactor>
    <text evidence="8">Binds 2 heme groups.</text>
</comment>
<evidence type="ECO:0000256" key="9">
    <source>
        <dbReference type="PIRSR" id="PIRSR000294-2"/>
    </source>
</evidence>
<sequence>MRCKTWIVTFFIFSPVVIAHDHSHDDHVQEVVELRLIEPIPQHTEFNRDIAKLGWVLFNDPNLSSNQAVSCQSCHDLLTNGAETTRVSTGVNGIGLRNSLTVFNTALNYRFFWDGRANTLEEQINGPITNPLEMDSDWPQIERYVSRSARYQQLFSSADNLPITSDSIRFSLAEFMRALQTPNSDFDRFLQGDETALSAQELRGWQTFQAVGCVQCHQGKNVGGNMIQKFGYFTSINSIQDTGKHLITEQGQDKFYFRVASLRNVAQTPPYFHDGRTETLEQAIKVMAQGQLGITMDSDTISDVEAFLHTLSAPRPRILEEFENE</sequence>
<keyword evidence="7 9" id="KW-0408">Iron</keyword>
<keyword evidence="2 8" id="KW-0349">Heme</keyword>
<dbReference type="EC" id="1.11.1.5" evidence="11"/>
<accession>A0A1C7F7V9</accession>
<feature type="binding site" description="covalent" evidence="8">
    <location>
        <position position="216"/>
    </location>
    <ligand>
        <name>heme c</name>
        <dbReference type="ChEBI" id="CHEBI:61717"/>
        <label>2</label>
    </ligand>
</feature>
<keyword evidence="5" id="KW-0574">Periplasm</keyword>
<name>A0A1C7F7V9_9VIBR</name>
<dbReference type="STRING" id="45658.VSVS12_02108"/>
<feature type="domain" description="Cytochrome c" evidence="10">
    <location>
        <begin position="49"/>
        <end position="149"/>
    </location>
</feature>
<dbReference type="Proteomes" id="UP000092528">
    <property type="component" value="Chromosome 1"/>
</dbReference>
<dbReference type="InterPro" id="IPR051395">
    <property type="entry name" value="Cytochrome_c_Peroxidase/MauG"/>
</dbReference>
<dbReference type="Pfam" id="PF03150">
    <property type="entry name" value="CCP_MauG"/>
    <property type="match status" value="1"/>
</dbReference>
<reference evidence="11 12" key="1">
    <citation type="submission" date="2016-07" db="EMBL/GenBank/DDBJ databases">
        <title>Genome sequencing of Vibrio scophthalmi strain VS-05, an isolated from Paralichthys olivaceus.</title>
        <authorList>
            <person name="Han H.-J."/>
        </authorList>
    </citation>
    <scope>NUCLEOTIDE SEQUENCE [LARGE SCALE GENOMIC DNA]</scope>
    <source>
        <strain evidence="11 12">VS-05</strain>
    </source>
</reference>
<dbReference type="Gene3D" id="1.10.760.10">
    <property type="entry name" value="Cytochrome c-like domain"/>
    <property type="match status" value="2"/>
</dbReference>
<evidence type="ECO:0000259" key="10">
    <source>
        <dbReference type="PROSITE" id="PS51007"/>
    </source>
</evidence>
<keyword evidence="11" id="KW-0575">Peroxidase</keyword>
<feature type="binding site" description="axial binding residue" evidence="9">
    <location>
        <position position="217"/>
    </location>
    <ligand>
        <name>heme c</name>
        <dbReference type="ChEBI" id="CHEBI:61717"/>
        <label>2</label>
    </ligand>
    <ligandPart>
        <name>Fe</name>
        <dbReference type="ChEBI" id="CHEBI:18248"/>
    </ligandPart>
</feature>
<dbReference type="EMBL" id="CP016414">
    <property type="protein sequence ID" value="ANU35991.1"/>
    <property type="molecule type" value="Genomic_DNA"/>
</dbReference>
<dbReference type="PANTHER" id="PTHR30600:SF7">
    <property type="entry name" value="CYTOCHROME C PEROXIDASE-RELATED"/>
    <property type="match status" value="1"/>
</dbReference>
<feature type="binding site" description="covalent" evidence="8">
    <location>
        <position position="71"/>
    </location>
    <ligand>
        <name>heme c</name>
        <dbReference type="ChEBI" id="CHEBI:61717"/>
        <label>1</label>
    </ligand>
</feature>
<dbReference type="PIRSF" id="PIRSF000294">
    <property type="entry name" value="Cytochrome-c_peroxidase"/>
    <property type="match status" value="1"/>
</dbReference>
<dbReference type="AlphaFoldDB" id="A0A1C7F7V9"/>
<keyword evidence="6 11" id="KW-0560">Oxidoreductase</keyword>
<evidence type="ECO:0000256" key="5">
    <source>
        <dbReference type="ARBA" id="ARBA00022764"/>
    </source>
</evidence>
<evidence type="ECO:0000256" key="6">
    <source>
        <dbReference type="ARBA" id="ARBA00023002"/>
    </source>
</evidence>
<dbReference type="InterPro" id="IPR009056">
    <property type="entry name" value="Cyt_c-like_dom"/>
</dbReference>
<keyword evidence="3 9" id="KW-0479">Metal-binding</keyword>
<dbReference type="InterPro" id="IPR004852">
    <property type="entry name" value="Di-haem_cyt_c_peroxidsae"/>
</dbReference>
<evidence type="ECO:0000256" key="2">
    <source>
        <dbReference type="ARBA" id="ARBA00022617"/>
    </source>
</evidence>
<dbReference type="GeneID" id="96871142"/>
<comment type="PTM">
    <text evidence="8">Binds 2 heme groups per subunit.</text>
</comment>
<dbReference type="GO" id="GO:0046872">
    <property type="term" value="F:metal ion binding"/>
    <property type="evidence" value="ECO:0007669"/>
    <property type="project" value="UniProtKB-KW"/>
</dbReference>
<keyword evidence="4" id="KW-0732">Signal</keyword>
<dbReference type="PATRIC" id="fig|45658.7.peg.824"/>
<evidence type="ECO:0000256" key="3">
    <source>
        <dbReference type="ARBA" id="ARBA00022723"/>
    </source>
</evidence>
<feature type="domain" description="Cytochrome c" evidence="10">
    <location>
        <begin position="199"/>
        <end position="312"/>
    </location>
</feature>
<dbReference type="InterPro" id="IPR026259">
    <property type="entry name" value="MauG/Cytc_peroxidase"/>
</dbReference>
<feature type="binding site" description="axial binding residue" evidence="9">
    <location>
        <position position="75"/>
    </location>
    <ligand>
        <name>heme c</name>
        <dbReference type="ChEBI" id="CHEBI:61717"/>
        <label>1</label>
    </ligand>
    <ligandPart>
        <name>Fe</name>
        <dbReference type="ChEBI" id="CHEBI:18248"/>
    </ligandPart>
</feature>
<dbReference type="InterPro" id="IPR036909">
    <property type="entry name" value="Cyt_c-like_dom_sf"/>
</dbReference>
<feature type="binding site" description="axial binding residue" evidence="9">
    <location>
        <position position="287"/>
    </location>
    <ligand>
        <name>heme c</name>
        <dbReference type="ChEBI" id="CHEBI:61717"/>
        <label>2</label>
    </ligand>
    <ligandPart>
        <name>Fe</name>
        <dbReference type="ChEBI" id="CHEBI:18248"/>
    </ligandPart>
</feature>
<feature type="binding site" description="covalent" evidence="8">
    <location>
        <position position="213"/>
    </location>
    <ligand>
        <name>heme c</name>
        <dbReference type="ChEBI" id="CHEBI:61717"/>
        <label>2</label>
    </ligand>
</feature>
<organism evidence="11 12">
    <name type="scientific">Vibrio scophthalmi</name>
    <dbReference type="NCBI Taxonomy" id="45658"/>
    <lineage>
        <taxon>Bacteria</taxon>
        <taxon>Pseudomonadati</taxon>
        <taxon>Pseudomonadota</taxon>
        <taxon>Gammaproteobacteria</taxon>
        <taxon>Vibrionales</taxon>
        <taxon>Vibrionaceae</taxon>
        <taxon>Vibrio</taxon>
    </lineage>
</organism>